<dbReference type="Proteomes" id="UP001156706">
    <property type="component" value="Unassembled WGS sequence"/>
</dbReference>
<evidence type="ECO:0008006" key="4">
    <source>
        <dbReference type="Google" id="ProtNLM"/>
    </source>
</evidence>
<proteinExistence type="predicted"/>
<reference evidence="3" key="1">
    <citation type="journal article" date="2019" name="Int. J. Syst. Evol. Microbiol.">
        <title>The Global Catalogue of Microorganisms (GCM) 10K type strain sequencing project: providing services to taxonomists for standard genome sequencing and annotation.</title>
        <authorList>
            <consortium name="The Broad Institute Genomics Platform"/>
            <consortium name="The Broad Institute Genome Sequencing Center for Infectious Disease"/>
            <person name="Wu L."/>
            <person name="Ma J."/>
        </authorList>
    </citation>
    <scope>NUCLEOTIDE SEQUENCE [LARGE SCALE GENOMIC DNA]</scope>
    <source>
        <strain evidence="3">NBRC 110044</strain>
    </source>
</reference>
<evidence type="ECO:0000313" key="3">
    <source>
        <dbReference type="Proteomes" id="UP001156706"/>
    </source>
</evidence>
<evidence type="ECO:0000313" key="2">
    <source>
        <dbReference type="EMBL" id="GLR14936.1"/>
    </source>
</evidence>
<protein>
    <recommendedName>
        <fullName evidence="4">Zinc-binding protein</fullName>
    </recommendedName>
</protein>
<dbReference type="InterPro" id="IPR014958">
    <property type="entry name" value="DGC"/>
</dbReference>
<comment type="caution">
    <text evidence="2">The sequence shown here is derived from an EMBL/GenBank/DDBJ whole genome shotgun (WGS) entry which is preliminary data.</text>
</comment>
<dbReference type="PIRSF" id="PIRSF037181">
    <property type="entry name" value="DGC"/>
    <property type="match status" value="1"/>
</dbReference>
<feature type="region of interest" description="Disordered" evidence="1">
    <location>
        <begin position="122"/>
        <end position="144"/>
    </location>
</feature>
<dbReference type="RefSeq" id="WP_284198007.1">
    <property type="nucleotide sequence ID" value="NZ_BSOG01000006.1"/>
</dbReference>
<evidence type="ECO:0000256" key="1">
    <source>
        <dbReference type="SAM" id="MobiDB-lite"/>
    </source>
</evidence>
<gene>
    <name evidence="2" type="ORF">GCM10007907_37260</name>
</gene>
<keyword evidence="3" id="KW-1185">Reference proteome</keyword>
<sequence length="144" mass="14880">MNPRTRPLVYACSGCSSVAQLANDLAIALDRQGEAEMSCISGVGGGVPVLVKLARSGRPVLALDGCALACVSACLSNVGVTPDTHLVLNQMGAKKRLHTDCQEEERQVVWLAVSGAARSLREQAAETMGPDATSDTAMQAGRAG</sequence>
<dbReference type="EMBL" id="BSOG01000006">
    <property type="protein sequence ID" value="GLR14936.1"/>
    <property type="molecule type" value="Genomic_DNA"/>
</dbReference>
<dbReference type="Pfam" id="PF08859">
    <property type="entry name" value="DGC"/>
    <property type="match status" value="1"/>
</dbReference>
<organism evidence="2 3">
    <name type="scientific">Chitinimonas prasina</name>
    <dbReference type="NCBI Taxonomy" id="1434937"/>
    <lineage>
        <taxon>Bacteria</taxon>
        <taxon>Pseudomonadati</taxon>
        <taxon>Pseudomonadota</taxon>
        <taxon>Betaproteobacteria</taxon>
        <taxon>Neisseriales</taxon>
        <taxon>Chitinibacteraceae</taxon>
        <taxon>Chitinimonas</taxon>
    </lineage>
</organism>
<name>A0ABQ5YK07_9NEIS</name>
<accession>A0ABQ5YK07</accession>